<dbReference type="PROSITE" id="PS51257">
    <property type="entry name" value="PROKAR_LIPOPROTEIN"/>
    <property type="match status" value="1"/>
</dbReference>
<feature type="chain" id="PRO_5012097292" evidence="6">
    <location>
        <begin position="19"/>
        <end position="303"/>
    </location>
</feature>
<proteinExistence type="predicted"/>
<dbReference type="Pfam" id="PF14346">
    <property type="entry name" value="DUF4398"/>
    <property type="match status" value="1"/>
</dbReference>
<accession>A0A1T1AWD2</accession>
<evidence type="ECO:0000313" key="8">
    <source>
        <dbReference type="EMBL" id="OOV08424.1"/>
    </source>
</evidence>
<evidence type="ECO:0000256" key="6">
    <source>
        <dbReference type="SAM" id="SignalP"/>
    </source>
</evidence>
<keyword evidence="8" id="KW-0966">Cell projection</keyword>
<dbReference type="InterPro" id="IPR050330">
    <property type="entry name" value="Bact_OuterMem_StrucFunc"/>
</dbReference>
<evidence type="ECO:0000256" key="2">
    <source>
        <dbReference type="ARBA" id="ARBA00023136"/>
    </source>
</evidence>
<reference evidence="8 9" key="1">
    <citation type="submission" date="2017-01" db="EMBL/GenBank/DDBJ databases">
        <title>Genome sequencing of Rhodoferax fermentans JCM 7819.</title>
        <authorList>
            <person name="Kim Y.J."/>
            <person name="Farh M.E.-A."/>
            <person name="Yang D.-C."/>
        </authorList>
    </citation>
    <scope>NUCLEOTIDE SEQUENCE [LARGE SCALE GENOMIC DNA]</scope>
    <source>
        <strain evidence="8 9">JCM 7819</strain>
    </source>
</reference>
<dbReference type="OrthoDB" id="9782229at2"/>
<comment type="subcellular location">
    <subcellularLocation>
        <location evidence="1">Cell outer membrane</location>
    </subcellularLocation>
</comment>
<dbReference type="InterPro" id="IPR006664">
    <property type="entry name" value="OMP_bac"/>
</dbReference>
<organism evidence="8 9">
    <name type="scientific">Rhodoferax fermentans</name>
    <dbReference type="NCBI Taxonomy" id="28066"/>
    <lineage>
        <taxon>Bacteria</taxon>
        <taxon>Pseudomonadati</taxon>
        <taxon>Pseudomonadota</taxon>
        <taxon>Betaproteobacteria</taxon>
        <taxon>Burkholderiales</taxon>
        <taxon>Comamonadaceae</taxon>
        <taxon>Rhodoferax</taxon>
    </lineage>
</organism>
<dbReference type="PANTHER" id="PTHR30329">
    <property type="entry name" value="STATOR ELEMENT OF FLAGELLAR MOTOR COMPLEX"/>
    <property type="match status" value="1"/>
</dbReference>
<dbReference type="SUPFAM" id="SSF103088">
    <property type="entry name" value="OmpA-like"/>
    <property type="match status" value="1"/>
</dbReference>
<keyword evidence="5" id="KW-0175">Coiled coil</keyword>
<dbReference type="InterPro" id="IPR036737">
    <property type="entry name" value="OmpA-like_sf"/>
</dbReference>
<feature type="coiled-coil region" evidence="5">
    <location>
        <begin position="135"/>
        <end position="178"/>
    </location>
</feature>
<dbReference type="PANTHER" id="PTHR30329:SF21">
    <property type="entry name" value="LIPOPROTEIN YIAD-RELATED"/>
    <property type="match status" value="1"/>
</dbReference>
<dbReference type="RefSeq" id="WP_078366310.1">
    <property type="nucleotide sequence ID" value="NZ_MTJN01000002.1"/>
</dbReference>
<keyword evidence="3" id="KW-0998">Cell outer membrane</keyword>
<dbReference type="AlphaFoldDB" id="A0A1T1AWD2"/>
<evidence type="ECO:0000256" key="3">
    <source>
        <dbReference type="ARBA" id="ARBA00023237"/>
    </source>
</evidence>
<dbReference type="STRING" id="28066.RF819_18490"/>
<evidence type="ECO:0000256" key="4">
    <source>
        <dbReference type="PROSITE-ProRule" id="PRU00473"/>
    </source>
</evidence>
<dbReference type="Gene3D" id="3.30.1330.60">
    <property type="entry name" value="OmpA-like domain"/>
    <property type="match status" value="1"/>
</dbReference>
<feature type="signal peptide" evidence="6">
    <location>
        <begin position="1"/>
        <end position="18"/>
    </location>
</feature>
<dbReference type="PRINTS" id="PR01023">
    <property type="entry name" value="NAFLGMOTY"/>
</dbReference>
<dbReference type="InterPro" id="IPR006665">
    <property type="entry name" value="OmpA-like"/>
</dbReference>
<dbReference type="Proteomes" id="UP000190750">
    <property type="component" value="Unassembled WGS sequence"/>
</dbReference>
<sequence length="303" mass="32543">MKNTYLTPVVLAVAALLAACGSTPQSTSLLEQTRVEYRSAQASPNVATYAPQEMKLASDAMAKTETVAAERGSKDEVDQLAYLARQKIALTQEVTKRRMAEADVANAGKQRTQLMLDQRTNEANAAQIRANTANQAALMAQNDAARAQLQTQQAQDDAANAQLRNAQLETQLADLAAKKTARGMVITMGDVLFATDQSRLTATGIATAQKLATLLQNNPQRNVLVEGFADSTGAAEYNQALSERRAGAVQAALQQMGIASERVAMRGYGESFPVVANDSANNRQLNRRVEIVLSDESGRVMAR</sequence>
<keyword evidence="6" id="KW-0732">Signal</keyword>
<feature type="domain" description="OmpA-like" evidence="7">
    <location>
        <begin position="180"/>
        <end position="297"/>
    </location>
</feature>
<dbReference type="CDD" id="cd07185">
    <property type="entry name" value="OmpA_C-like"/>
    <property type="match status" value="1"/>
</dbReference>
<evidence type="ECO:0000256" key="5">
    <source>
        <dbReference type="SAM" id="Coils"/>
    </source>
</evidence>
<keyword evidence="9" id="KW-1185">Reference proteome</keyword>
<protein>
    <submittedName>
        <fullName evidence="8">Flagellar motor protein MotB</fullName>
    </submittedName>
</protein>
<keyword evidence="8" id="KW-0282">Flagellum</keyword>
<comment type="caution">
    <text evidence="8">The sequence shown here is derived from an EMBL/GenBank/DDBJ whole genome shotgun (WGS) entry which is preliminary data.</text>
</comment>
<keyword evidence="8" id="KW-0969">Cilium</keyword>
<dbReference type="InterPro" id="IPR025511">
    <property type="entry name" value="DUF4398"/>
</dbReference>
<evidence type="ECO:0000313" key="9">
    <source>
        <dbReference type="Proteomes" id="UP000190750"/>
    </source>
</evidence>
<dbReference type="PROSITE" id="PS51123">
    <property type="entry name" value="OMPA_2"/>
    <property type="match status" value="1"/>
</dbReference>
<evidence type="ECO:0000256" key="1">
    <source>
        <dbReference type="ARBA" id="ARBA00004442"/>
    </source>
</evidence>
<evidence type="ECO:0000259" key="7">
    <source>
        <dbReference type="PROSITE" id="PS51123"/>
    </source>
</evidence>
<dbReference type="GO" id="GO:0009279">
    <property type="term" value="C:cell outer membrane"/>
    <property type="evidence" value="ECO:0007669"/>
    <property type="project" value="UniProtKB-SubCell"/>
</dbReference>
<dbReference type="PRINTS" id="PR01021">
    <property type="entry name" value="OMPADOMAIN"/>
</dbReference>
<gene>
    <name evidence="8" type="ORF">RF819_18490</name>
</gene>
<dbReference type="EMBL" id="MTJN01000002">
    <property type="protein sequence ID" value="OOV08424.1"/>
    <property type="molecule type" value="Genomic_DNA"/>
</dbReference>
<name>A0A1T1AWD2_RHOFE</name>
<keyword evidence="2 4" id="KW-0472">Membrane</keyword>
<dbReference type="Pfam" id="PF00691">
    <property type="entry name" value="OmpA"/>
    <property type="match status" value="1"/>
</dbReference>